<dbReference type="EMBL" id="CP092870">
    <property type="protein sequence ID" value="UYV71037.1"/>
    <property type="molecule type" value="Genomic_DNA"/>
</dbReference>
<reference evidence="1 2" key="1">
    <citation type="submission" date="2022-01" db="EMBL/GenBank/DDBJ databases">
        <title>A chromosomal length assembly of Cordylochernes scorpioides.</title>
        <authorList>
            <person name="Zeh D."/>
            <person name="Zeh J."/>
        </authorList>
    </citation>
    <scope>NUCLEOTIDE SEQUENCE [LARGE SCALE GENOMIC DNA]</scope>
    <source>
        <strain evidence="1">IN4F17</strain>
        <tissue evidence="1">Whole Body</tissue>
    </source>
</reference>
<evidence type="ECO:0000313" key="2">
    <source>
        <dbReference type="Proteomes" id="UP001235939"/>
    </source>
</evidence>
<name>A0ABY6KQ89_9ARAC</name>
<evidence type="ECO:0000313" key="1">
    <source>
        <dbReference type="EMBL" id="UYV71037.1"/>
    </source>
</evidence>
<protein>
    <submittedName>
        <fullName evidence="1">Uncharacterized protein</fullName>
    </submittedName>
</protein>
<dbReference type="PANTHER" id="PTHR46060">
    <property type="entry name" value="MARINER MOS1 TRANSPOSASE-LIKE PROTEIN"/>
    <property type="match status" value="1"/>
</dbReference>
<proteinExistence type="predicted"/>
<dbReference type="PANTHER" id="PTHR46060:SF1">
    <property type="entry name" value="MARINER MOS1 TRANSPOSASE-LIKE PROTEIN"/>
    <property type="match status" value="1"/>
</dbReference>
<accession>A0ABY6KQ89</accession>
<keyword evidence="2" id="KW-1185">Reference proteome</keyword>
<organism evidence="1 2">
    <name type="scientific">Cordylochernes scorpioides</name>
    <dbReference type="NCBI Taxonomy" id="51811"/>
    <lineage>
        <taxon>Eukaryota</taxon>
        <taxon>Metazoa</taxon>
        <taxon>Ecdysozoa</taxon>
        <taxon>Arthropoda</taxon>
        <taxon>Chelicerata</taxon>
        <taxon>Arachnida</taxon>
        <taxon>Pseudoscorpiones</taxon>
        <taxon>Cheliferoidea</taxon>
        <taxon>Chernetidae</taxon>
        <taxon>Cordylochernes</taxon>
    </lineage>
</organism>
<gene>
    <name evidence="1" type="ORF">LAZ67_8001495</name>
</gene>
<dbReference type="Proteomes" id="UP001235939">
    <property type="component" value="Chromosome 08"/>
</dbReference>
<dbReference type="InterPro" id="IPR052709">
    <property type="entry name" value="Transposase-MT_Hybrid"/>
</dbReference>
<sequence length="218" mass="25815">MKNEGLNKSLANFLFTYRSVPQSSTKEAPAVLFLKKMPKSRWNLLRPNFESKAKLGKKTFPEFELVEVYGEKCMDVKNVRKWCREIYEDRENVHDEQRSGRPSLPESTVARFYEMVRKNRRIILHEIMEGLNEEYGYFSMYNIVSEVLGPDIAPSDYHLFPALKKHLARQKLELDEEVQEAVAFATRRRMGAPLQNRRRWRRRRIGLVQELREGFCPT</sequence>